<accession>A0ABY6QV00</accession>
<reference evidence="1" key="1">
    <citation type="submission" date="2021-09" db="EMBL/GenBank/DDBJ databases">
        <title>Complete genome sequence and metabolic characterization of Streptomyces tanashiensis DSM 731 the producer of antibacterial Kalafungin and diverse secondary metabolites.</title>
        <authorList>
            <person name="Abbasi M.N."/>
            <person name="Anwar M.N."/>
            <person name="Alam K."/>
            <person name="Shoaib M."/>
            <person name="Lin Z."/>
            <person name="Hayat M."/>
            <person name="Ali M.I."/>
            <person name="Malik H.M.T."/>
            <person name="Ahmed I."/>
            <person name="Li A."/>
            <person name="Hailong Wang H."/>
            <person name="Zhang Y."/>
        </authorList>
    </citation>
    <scope>NUCLEOTIDE SEQUENCE</scope>
    <source>
        <strain evidence="1">Kala</strain>
    </source>
</reference>
<keyword evidence="2" id="KW-1185">Reference proteome</keyword>
<sequence>MNTYNFHGQVSGSNIGDNGRVEIHHHGTDPQSAVEMAARLVQLLREGEAARTAVEQAEVVHGELVSAERERRPADQGRIRSALHAIEPYVAVGSGGLALVQGIAGFVGM</sequence>
<name>A0ABY6QV00_9ACTN</name>
<evidence type="ECO:0000313" key="2">
    <source>
        <dbReference type="Proteomes" id="UP001164506"/>
    </source>
</evidence>
<dbReference type="RefSeq" id="WP_190106744.1">
    <property type="nucleotide sequence ID" value="NZ_BMUH01000018.1"/>
</dbReference>
<proteinExistence type="predicted"/>
<dbReference type="Proteomes" id="UP001164506">
    <property type="component" value="Chromosome"/>
</dbReference>
<dbReference type="GeneID" id="95599772"/>
<organism evidence="1 2">
    <name type="scientific">Streptomyces tanashiensis</name>
    <dbReference type="NCBI Taxonomy" id="67367"/>
    <lineage>
        <taxon>Bacteria</taxon>
        <taxon>Bacillati</taxon>
        <taxon>Actinomycetota</taxon>
        <taxon>Actinomycetes</taxon>
        <taxon>Kitasatosporales</taxon>
        <taxon>Streptomycetaceae</taxon>
        <taxon>Streptomyces</taxon>
    </lineage>
</organism>
<evidence type="ECO:0000313" key="1">
    <source>
        <dbReference type="EMBL" id="UZX21025.1"/>
    </source>
</evidence>
<dbReference type="EMBL" id="CP084204">
    <property type="protein sequence ID" value="UZX21025.1"/>
    <property type="molecule type" value="Genomic_DNA"/>
</dbReference>
<gene>
    <name evidence="1" type="ORF">LDH80_09995</name>
</gene>
<protein>
    <submittedName>
        <fullName evidence="1">Uncharacterized protein</fullName>
    </submittedName>
</protein>